<evidence type="ECO:0000313" key="1">
    <source>
        <dbReference type="EMBL" id="KAL2326533.1"/>
    </source>
</evidence>
<dbReference type="EMBL" id="JBGMDY010000008">
    <property type="protein sequence ID" value="KAL2326533.1"/>
    <property type="molecule type" value="Genomic_DNA"/>
</dbReference>
<keyword evidence="2" id="KW-1185">Reference proteome</keyword>
<evidence type="ECO:0000313" key="2">
    <source>
        <dbReference type="Proteomes" id="UP001603857"/>
    </source>
</evidence>
<protein>
    <submittedName>
        <fullName evidence="1">Uncharacterized protein</fullName>
    </submittedName>
</protein>
<proteinExistence type="predicted"/>
<organism evidence="1 2">
    <name type="scientific">Flemingia macrophylla</name>
    <dbReference type="NCBI Taxonomy" id="520843"/>
    <lineage>
        <taxon>Eukaryota</taxon>
        <taxon>Viridiplantae</taxon>
        <taxon>Streptophyta</taxon>
        <taxon>Embryophyta</taxon>
        <taxon>Tracheophyta</taxon>
        <taxon>Spermatophyta</taxon>
        <taxon>Magnoliopsida</taxon>
        <taxon>eudicotyledons</taxon>
        <taxon>Gunneridae</taxon>
        <taxon>Pentapetalae</taxon>
        <taxon>rosids</taxon>
        <taxon>fabids</taxon>
        <taxon>Fabales</taxon>
        <taxon>Fabaceae</taxon>
        <taxon>Papilionoideae</taxon>
        <taxon>50 kb inversion clade</taxon>
        <taxon>NPAAA clade</taxon>
        <taxon>indigoferoid/millettioid clade</taxon>
        <taxon>Phaseoleae</taxon>
        <taxon>Flemingia</taxon>
    </lineage>
</organism>
<sequence length="210" mass="23171">MSLSSANKTFMASILHLTSCPLSHEEPPHKLHESGPASLMLIDHIRTSPSIILIRDPHASNFHDKLHLKIFGHKATFLFRGANVMLRDNVALPLIMVTTSSTPYASHHQPSPSSSTFSNPRASTMSFWWSMCKIYNNDKPRFLACFFPPHLLCLFLPNSSHGSHHKSGGQGGEGGVEEGYHEYELAKVQGETAVGDGVVELLWAIDFLSP</sequence>
<dbReference type="AlphaFoldDB" id="A0ABD1LSM6"/>
<accession>A0ABD1LSM6</accession>
<reference evidence="1 2" key="1">
    <citation type="submission" date="2024-08" db="EMBL/GenBank/DDBJ databases">
        <title>Insights into the chromosomal genome structure of Flemingia macrophylla.</title>
        <authorList>
            <person name="Ding Y."/>
            <person name="Zhao Y."/>
            <person name="Bi W."/>
            <person name="Wu M."/>
            <person name="Zhao G."/>
            <person name="Gong Y."/>
            <person name="Li W."/>
            <person name="Zhang P."/>
        </authorList>
    </citation>
    <scope>NUCLEOTIDE SEQUENCE [LARGE SCALE GENOMIC DNA]</scope>
    <source>
        <strain evidence="1">DYQJB</strain>
        <tissue evidence="1">Leaf</tissue>
    </source>
</reference>
<gene>
    <name evidence="1" type="ORF">Fmac_025591</name>
</gene>
<name>A0ABD1LSM6_9FABA</name>
<dbReference type="Proteomes" id="UP001603857">
    <property type="component" value="Unassembled WGS sequence"/>
</dbReference>
<comment type="caution">
    <text evidence="1">The sequence shown here is derived from an EMBL/GenBank/DDBJ whole genome shotgun (WGS) entry which is preliminary data.</text>
</comment>